<protein>
    <submittedName>
        <fullName evidence="1">Uncharacterized protein</fullName>
    </submittedName>
</protein>
<proteinExistence type="predicted"/>
<accession>A0A6J5MSM8</accession>
<dbReference type="EMBL" id="LR796477">
    <property type="protein sequence ID" value="CAB4147940.1"/>
    <property type="molecule type" value="Genomic_DNA"/>
</dbReference>
<organism evidence="1">
    <name type="scientific">uncultured Caudovirales phage</name>
    <dbReference type="NCBI Taxonomy" id="2100421"/>
    <lineage>
        <taxon>Viruses</taxon>
        <taxon>Duplodnaviria</taxon>
        <taxon>Heunggongvirae</taxon>
        <taxon>Uroviricota</taxon>
        <taxon>Caudoviricetes</taxon>
        <taxon>Peduoviridae</taxon>
        <taxon>Maltschvirus</taxon>
        <taxon>Maltschvirus maltsch</taxon>
    </lineage>
</organism>
<gene>
    <name evidence="1" type="ORF">UFOVP514_56</name>
</gene>
<name>A0A6J5MSM8_9CAUD</name>
<evidence type="ECO:0000313" key="1">
    <source>
        <dbReference type="EMBL" id="CAB4147940.1"/>
    </source>
</evidence>
<reference evidence="1" key="1">
    <citation type="submission" date="2020-04" db="EMBL/GenBank/DDBJ databases">
        <authorList>
            <person name="Chiriac C."/>
            <person name="Salcher M."/>
            <person name="Ghai R."/>
            <person name="Kavagutti S V."/>
        </authorList>
    </citation>
    <scope>NUCLEOTIDE SEQUENCE</scope>
</reference>
<sequence>MTEGEILQSLNAGNVKSILNNKPNSPLSLLLQELTQGVIDDLRKAISTRGIDASRNLSQGIKPTKTIYNGKAVSVGIEMDFYWKFVNYGVNGTEVSHGSPNWGSVQNTGVSFHDSIKNWVAQKGIALPDSFGSYDSFAWAIQTSVKRKGQKPKPFFEDVINDSLVAVLKAPIQRLLGKSIKLNIISPWQ</sequence>